<name>A0A7D3UTQ2_9VIRU</name>
<organism evidence="2 3">
    <name type="scientific">Fadolivirus FV1/VV64</name>
    <dbReference type="NCBI Taxonomy" id="3070911"/>
    <lineage>
        <taxon>Viruses</taxon>
        <taxon>Varidnaviria</taxon>
        <taxon>Bamfordvirae</taxon>
        <taxon>Nucleocytoviricota</taxon>
        <taxon>Megaviricetes</taxon>
        <taxon>Imitervirales</taxon>
        <taxon>Mimiviridae</taxon>
        <taxon>Klosneuvirinae</taxon>
        <taxon>Fadolivirus</taxon>
        <taxon>Fadolivirus algeromassiliense</taxon>
    </lineage>
</organism>
<keyword evidence="3" id="KW-1185">Reference proteome</keyword>
<evidence type="ECO:0000313" key="2">
    <source>
        <dbReference type="EMBL" id="QKF94470.1"/>
    </source>
</evidence>
<evidence type="ECO:0000313" key="3">
    <source>
        <dbReference type="Proteomes" id="UP001162001"/>
    </source>
</evidence>
<dbReference type="Proteomes" id="UP001162001">
    <property type="component" value="Segment"/>
</dbReference>
<accession>A0A7D3UTQ2</accession>
<gene>
    <name evidence="2" type="ORF">Fadolivirus_1_1012</name>
</gene>
<protein>
    <submittedName>
        <fullName evidence="2">Uncharacterized protein</fullName>
    </submittedName>
</protein>
<evidence type="ECO:0000256" key="1">
    <source>
        <dbReference type="SAM" id="MobiDB-lite"/>
    </source>
</evidence>
<sequence>MGNIFNKSNNEINEDKEVKQLTDLEREEIAKKRVEYINKKYLNKPFDKTKKFDISDKSDKRHEQYIRDWLN</sequence>
<reference evidence="2 3" key="1">
    <citation type="submission" date="2020-04" db="EMBL/GenBank/DDBJ databases">
        <title>Advantages and limits of metagenomic assembly and binning of a giant virus.</title>
        <authorList>
            <person name="Schulz F."/>
            <person name="Andreani J."/>
            <person name="Francis R."/>
            <person name="Boudjemaa H."/>
            <person name="Bou Khalil J.Y."/>
            <person name="Lee J."/>
            <person name="La Scola B."/>
            <person name="Woyke T."/>
        </authorList>
    </citation>
    <scope>NUCLEOTIDE SEQUENCE [LARGE SCALE GENOMIC DNA]</scope>
    <source>
        <strain evidence="2 3">FV1/VV64</strain>
    </source>
</reference>
<proteinExistence type="predicted"/>
<feature type="region of interest" description="Disordered" evidence="1">
    <location>
        <begin position="52"/>
        <end position="71"/>
    </location>
</feature>
<dbReference type="EMBL" id="MT418680">
    <property type="protein sequence ID" value="QKF94470.1"/>
    <property type="molecule type" value="Genomic_DNA"/>
</dbReference>